<keyword evidence="2 7" id="KW-0378">Hydrolase</keyword>
<evidence type="ECO:0000256" key="4">
    <source>
        <dbReference type="ARBA" id="ARBA00022840"/>
    </source>
</evidence>
<dbReference type="Pfam" id="PF00271">
    <property type="entry name" value="Helicase_C"/>
    <property type="match status" value="1"/>
</dbReference>
<dbReference type="InterPro" id="IPR025313">
    <property type="entry name" value="SPB4-like_CTE"/>
</dbReference>
<dbReference type="KEGG" id="bmic:BMR1_02g03365"/>
<dbReference type="SMART" id="SM01178">
    <property type="entry name" value="DUF4217"/>
    <property type="match status" value="1"/>
</dbReference>
<dbReference type="InterPro" id="IPR014001">
    <property type="entry name" value="Helicase_ATP-bd"/>
</dbReference>
<dbReference type="PANTHER" id="PTHR24031">
    <property type="entry name" value="RNA HELICASE"/>
    <property type="match status" value="1"/>
</dbReference>
<organism evidence="13 14">
    <name type="scientific">Babesia microti (strain RI)</name>
    <dbReference type="NCBI Taxonomy" id="1133968"/>
    <lineage>
        <taxon>Eukaryota</taxon>
        <taxon>Sar</taxon>
        <taxon>Alveolata</taxon>
        <taxon>Apicomplexa</taxon>
        <taxon>Aconoidasida</taxon>
        <taxon>Piroplasmida</taxon>
        <taxon>Babesiidae</taxon>
        <taxon>Babesia</taxon>
    </lineage>
</organism>
<feature type="short sequence motif" description="Q motif" evidence="6">
    <location>
        <begin position="1"/>
        <end position="29"/>
    </location>
</feature>
<dbReference type="PROSITE" id="PS00039">
    <property type="entry name" value="DEAD_ATP_HELICASE"/>
    <property type="match status" value="1"/>
</dbReference>
<dbReference type="SUPFAM" id="SSF52540">
    <property type="entry name" value="P-loop containing nucleoside triphosphate hydrolases"/>
    <property type="match status" value="1"/>
</dbReference>
<evidence type="ECO:0000256" key="8">
    <source>
        <dbReference type="RuleBase" id="RU365068"/>
    </source>
</evidence>
<gene>
    <name evidence="13" type="ORF">BMR1_02g03365</name>
</gene>
<evidence type="ECO:0000313" key="14">
    <source>
        <dbReference type="Proteomes" id="UP000002899"/>
    </source>
</evidence>
<feature type="compositionally biased region" description="Basic and acidic residues" evidence="9">
    <location>
        <begin position="576"/>
        <end position="588"/>
    </location>
</feature>
<reference evidence="13 14" key="3">
    <citation type="journal article" date="2016" name="Sci. Rep.">
        <title>Genome-wide diversity and gene expression profiling of Babesia microti isolates identify polymorphic genes that mediate host-pathogen interactions.</title>
        <authorList>
            <person name="Silva J.C."/>
            <person name="Cornillot E."/>
            <person name="McCracken C."/>
            <person name="Usmani-Brown S."/>
            <person name="Dwivedi A."/>
            <person name="Ifeonu O.O."/>
            <person name="Crabtree J."/>
            <person name="Gotia H.T."/>
            <person name="Virji A.Z."/>
            <person name="Reynes C."/>
            <person name="Colinge J."/>
            <person name="Kumar V."/>
            <person name="Lawres L."/>
            <person name="Pazzi J.E."/>
            <person name="Pablo J.V."/>
            <person name="Hung C."/>
            <person name="Brancato J."/>
            <person name="Kumari P."/>
            <person name="Orvis J."/>
            <person name="Tretina K."/>
            <person name="Chibucos M."/>
            <person name="Ott S."/>
            <person name="Sadzewicz L."/>
            <person name="Sengamalay N."/>
            <person name="Shetty A.C."/>
            <person name="Su Q."/>
            <person name="Tallon L."/>
            <person name="Fraser C.M."/>
            <person name="Frutos R."/>
            <person name="Molina D.M."/>
            <person name="Krause P.J."/>
            <person name="Ben Mamoun C."/>
        </authorList>
    </citation>
    <scope>NUCLEOTIDE SEQUENCE [LARGE SCALE GENOMIC DNA]</scope>
    <source>
        <strain evidence="13 14">RI</strain>
    </source>
</reference>
<comment type="similarity">
    <text evidence="7">Belongs to the DEAD box helicase family.</text>
</comment>
<evidence type="ECO:0000256" key="2">
    <source>
        <dbReference type="ARBA" id="ARBA00022801"/>
    </source>
</evidence>
<dbReference type="Proteomes" id="UP000002899">
    <property type="component" value="Chromosome II"/>
</dbReference>
<dbReference type="PROSITE" id="PS51194">
    <property type="entry name" value="HELICASE_CTER"/>
    <property type="match status" value="1"/>
</dbReference>
<evidence type="ECO:0000259" key="11">
    <source>
        <dbReference type="PROSITE" id="PS51194"/>
    </source>
</evidence>
<dbReference type="PROSITE" id="PS51195">
    <property type="entry name" value="Q_MOTIF"/>
    <property type="match status" value="1"/>
</dbReference>
<name>A0A1R4AAW8_BABMR</name>
<evidence type="ECO:0000256" key="6">
    <source>
        <dbReference type="PROSITE-ProRule" id="PRU00552"/>
    </source>
</evidence>
<dbReference type="GO" id="GO:0003724">
    <property type="term" value="F:RNA helicase activity"/>
    <property type="evidence" value="ECO:0007669"/>
    <property type="project" value="UniProtKB-EC"/>
</dbReference>
<dbReference type="AlphaFoldDB" id="A0A1R4AAW8"/>
<dbReference type="RefSeq" id="XP_021338300.1">
    <property type="nucleotide sequence ID" value="XM_021481686.1"/>
</dbReference>
<keyword evidence="4 7" id="KW-0067">ATP-binding</keyword>
<keyword evidence="5 8" id="KW-0694">RNA-binding</keyword>
<dbReference type="VEuPathDB" id="PiroplasmaDB:BMR1_02g03365"/>
<dbReference type="GeneID" id="24424456"/>
<evidence type="ECO:0000259" key="12">
    <source>
        <dbReference type="PROSITE" id="PS51195"/>
    </source>
</evidence>
<evidence type="ECO:0000259" key="10">
    <source>
        <dbReference type="PROSITE" id="PS51192"/>
    </source>
</evidence>
<dbReference type="OrthoDB" id="7396459at2759"/>
<feature type="region of interest" description="Disordered" evidence="9">
    <location>
        <begin position="539"/>
        <end position="588"/>
    </location>
</feature>
<dbReference type="GO" id="GO:0005524">
    <property type="term" value="F:ATP binding"/>
    <property type="evidence" value="ECO:0007669"/>
    <property type="project" value="UniProtKB-UniRule"/>
</dbReference>
<feature type="compositionally biased region" description="Basic residues" evidence="9">
    <location>
        <begin position="562"/>
        <end position="575"/>
    </location>
</feature>
<feature type="domain" description="Helicase C-terminal" evidence="11">
    <location>
        <begin position="282"/>
        <end position="427"/>
    </location>
</feature>
<reference evidence="13 14" key="1">
    <citation type="journal article" date="2012" name="Nucleic Acids Res.">
        <title>Sequencing of the smallest Apicomplexan genome from the human pathogen Babesia microti.</title>
        <authorList>
            <person name="Cornillot E."/>
            <person name="Hadj-Kaddour K."/>
            <person name="Dassouli A."/>
            <person name="Noel B."/>
            <person name="Ranwez V."/>
            <person name="Vacherie B."/>
            <person name="Augagneur Y."/>
            <person name="Bres V."/>
            <person name="Duclos A."/>
            <person name="Randazzo S."/>
            <person name="Carcy B."/>
            <person name="Debierre-Grockiego F."/>
            <person name="Delbecq S."/>
            <person name="Moubri-Menage K."/>
            <person name="Shams-Eldin H."/>
            <person name="Usmani-Brown S."/>
            <person name="Bringaud F."/>
            <person name="Wincker P."/>
            <person name="Vivares C.P."/>
            <person name="Schwarz R.T."/>
            <person name="Schetters T.P."/>
            <person name="Krause P.J."/>
            <person name="Gorenflot A."/>
            <person name="Berry V."/>
            <person name="Barbe V."/>
            <person name="Ben Mamoun C."/>
        </authorList>
    </citation>
    <scope>NUCLEOTIDE SEQUENCE [LARGE SCALE GENOMIC DNA]</scope>
    <source>
        <strain evidence="13 14">RI</strain>
    </source>
</reference>
<evidence type="ECO:0000256" key="9">
    <source>
        <dbReference type="SAM" id="MobiDB-lite"/>
    </source>
</evidence>
<feature type="compositionally biased region" description="Polar residues" evidence="9">
    <location>
        <begin position="541"/>
        <end position="559"/>
    </location>
</feature>
<evidence type="ECO:0000256" key="7">
    <source>
        <dbReference type="RuleBase" id="RU000492"/>
    </source>
</evidence>
<dbReference type="PROSITE" id="PS51192">
    <property type="entry name" value="HELICASE_ATP_BIND_1"/>
    <property type="match status" value="1"/>
</dbReference>
<evidence type="ECO:0000256" key="3">
    <source>
        <dbReference type="ARBA" id="ARBA00022806"/>
    </source>
</evidence>
<protein>
    <recommendedName>
        <fullName evidence="8">ATP-dependent RNA helicase</fullName>
        <ecNumber evidence="8">3.6.4.13</ecNumber>
    </recommendedName>
</protein>
<proteinExistence type="inferred from homology"/>
<dbReference type="InterPro" id="IPR000629">
    <property type="entry name" value="RNA-helicase_DEAD-box_CS"/>
</dbReference>
<dbReference type="SMART" id="SM00490">
    <property type="entry name" value="HELICc"/>
    <property type="match status" value="1"/>
</dbReference>
<dbReference type="InterPro" id="IPR014014">
    <property type="entry name" value="RNA_helicase_DEAD_Q_motif"/>
</dbReference>
<keyword evidence="14" id="KW-1185">Reference proteome</keyword>
<dbReference type="EC" id="3.6.4.13" evidence="8"/>
<dbReference type="GO" id="GO:0016887">
    <property type="term" value="F:ATP hydrolysis activity"/>
    <property type="evidence" value="ECO:0007669"/>
    <property type="project" value="RHEA"/>
</dbReference>
<dbReference type="CDD" id="cd18787">
    <property type="entry name" value="SF2_C_DEAD"/>
    <property type="match status" value="1"/>
</dbReference>
<evidence type="ECO:0000256" key="5">
    <source>
        <dbReference type="ARBA" id="ARBA00022884"/>
    </source>
</evidence>
<feature type="domain" description="Helicase ATP-binding" evidence="10">
    <location>
        <begin position="33"/>
        <end position="225"/>
    </location>
</feature>
<evidence type="ECO:0000256" key="1">
    <source>
        <dbReference type="ARBA" id="ARBA00022741"/>
    </source>
</evidence>
<feature type="domain" description="DEAD-box RNA helicase Q" evidence="12">
    <location>
        <begin position="1"/>
        <end position="29"/>
    </location>
</feature>
<dbReference type="SMART" id="SM00487">
    <property type="entry name" value="DEXDc"/>
    <property type="match status" value="1"/>
</dbReference>
<keyword evidence="1 7" id="KW-0547">Nucleotide-binding</keyword>
<dbReference type="InterPro" id="IPR027417">
    <property type="entry name" value="P-loop_NTPase"/>
</dbReference>
<accession>A0A1R4AAW8</accession>
<dbReference type="GO" id="GO:0003723">
    <property type="term" value="F:RNA binding"/>
    <property type="evidence" value="ECO:0007669"/>
    <property type="project" value="UniProtKB-UniRule"/>
</dbReference>
<dbReference type="Gene3D" id="3.40.50.300">
    <property type="entry name" value="P-loop containing nucleotide triphosphate hydrolases"/>
    <property type="match status" value="2"/>
</dbReference>
<dbReference type="EMBL" id="FO082872">
    <property type="protein sequence ID" value="SJK86104.1"/>
    <property type="molecule type" value="Genomic_DNA"/>
</dbReference>
<reference evidence="13 14" key="2">
    <citation type="journal article" date="2013" name="PLoS ONE">
        <title>Whole genome mapping and re-organization of the nuclear and mitochondrial genomes of Babesia microti isolates.</title>
        <authorList>
            <person name="Cornillot E."/>
            <person name="Dassouli A."/>
            <person name="Garg A."/>
            <person name="Pachikara N."/>
            <person name="Randazzo S."/>
            <person name="Depoix D."/>
            <person name="Carcy B."/>
            <person name="Delbecq S."/>
            <person name="Frutos R."/>
            <person name="Silva J.C."/>
            <person name="Sutton R."/>
            <person name="Krause P.J."/>
            <person name="Mamoun C.B."/>
        </authorList>
    </citation>
    <scope>NUCLEOTIDE SEQUENCE [LARGE SCALE GENOMIC DNA]</scope>
    <source>
        <strain evidence="13 14">RI</strain>
    </source>
</reference>
<comment type="domain">
    <text evidence="8">The Q motif is unique to and characteristic of the DEAD box family of RNA helicases and controls ATP binding and hydrolysis.</text>
</comment>
<comment type="function">
    <text evidence="8">RNA helicase.</text>
</comment>
<comment type="catalytic activity">
    <reaction evidence="8">
        <text>ATP + H2O = ADP + phosphate + H(+)</text>
        <dbReference type="Rhea" id="RHEA:13065"/>
        <dbReference type="ChEBI" id="CHEBI:15377"/>
        <dbReference type="ChEBI" id="CHEBI:15378"/>
        <dbReference type="ChEBI" id="CHEBI:30616"/>
        <dbReference type="ChEBI" id="CHEBI:43474"/>
        <dbReference type="ChEBI" id="CHEBI:456216"/>
        <dbReference type="EC" id="3.6.4.13"/>
    </reaction>
</comment>
<sequence>MGFDGLGLSHCILDYLNTNGFIEPTEIQKVSIPALIHDYNDVIVQAETGSGKTLCFLLPLMELYLKFDISGIPFGEKFNVFSLIIAPTRELAFQIFNTLDGICKFLDSKNESKKLLPILFRGGKSAAKERAHIDAVSKLSQMGAIISTPGKLSNLFNVITNWTFKNLHLFIIDEADRLMEMNFDVELEIILRRLPKQRKNAVYSATISSLSERLYRIGLKDWKLHSVSSNIVNSNTCYGVMDKLHSIDNLSKISSGSEKIPAGLTNYYSIVNMTDKFDYLHKFISHLLYTGANKCIMFFLTCDFVDYINMALDKLNPKFKLIKIHRKMNQRDRELAFKEFKQTTNQLTILLATDLFSRGIDVQNVDWIFQFDAPQDPSIYLHRSGRTARAGSTGYSIILLDNNEISFIEFIKSKNVDLIQWNFEDFTSGANPFGETINTSIPTLLRSIAEKDRQFMLSANKAFVSYVRAYSEHILKYTFNISVCDLGGLATLLGVLRMPRVKEILGRKFNFTPSLVNPKSVPFLCAEMEAKRLKELEENEANNSRLNSLKNEIKNVSQDKYTRKKKGNGKTKKNRTRSEKRNAKRNEMNVEWLEFSREENLVKKLKKGKISKDLFDKLTS</sequence>
<evidence type="ECO:0000313" key="13">
    <source>
        <dbReference type="EMBL" id="SJK86104.1"/>
    </source>
</evidence>
<dbReference type="InterPro" id="IPR011545">
    <property type="entry name" value="DEAD/DEAH_box_helicase_dom"/>
</dbReference>
<dbReference type="Pfam" id="PF13959">
    <property type="entry name" value="CTE_SPB4"/>
    <property type="match status" value="1"/>
</dbReference>
<dbReference type="InterPro" id="IPR001650">
    <property type="entry name" value="Helicase_C-like"/>
</dbReference>
<keyword evidence="3 7" id="KW-0347">Helicase</keyword>
<dbReference type="Pfam" id="PF00270">
    <property type="entry name" value="DEAD"/>
    <property type="match status" value="1"/>
</dbReference>